<dbReference type="SUPFAM" id="SSF90123">
    <property type="entry name" value="ABC transporter transmembrane region"/>
    <property type="match status" value="4"/>
</dbReference>
<feature type="transmembrane region" description="Helical" evidence="8">
    <location>
        <begin position="928"/>
        <end position="947"/>
    </location>
</feature>
<feature type="transmembrane region" description="Helical" evidence="8">
    <location>
        <begin position="307"/>
        <end position="329"/>
    </location>
</feature>
<keyword evidence="2" id="KW-0813">Transport</keyword>
<dbReference type="FunFam" id="3.40.50.300:FF:003146">
    <property type="entry name" value="Predicted protein"/>
    <property type="match status" value="2"/>
</dbReference>
<dbReference type="InterPro" id="IPR003593">
    <property type="entry name" value="AAA+_ATPase"/>
</dbReference>
<dbReference type="GO" id="GO:0140359">
    <property type="term" value="F:ABC-type transporter activity"/>
    <property type="evidence" value="ECO:0000318"/>
    <property type="project" value="GO_Central"/>
</dbReference>
<dbReference type="GO" id="GO:0016887">
    <property type="term" value="F:ATP hydrolysis activity"/>
    <property type="evidence" value="ECO:0007669"/>
    <property type="project" value="InterPro"/>
</dbReference>
<organism evidence="11 12">
    <name type="scientific">Tribolium castaneum</name>
    <name type="common">Red flour beetle</name>
    <dbReference type="NCBI Taxonomy" id="7070"/>
    <lineage>
        <taxon>Eukaryota</taxon>
        <taxon>Metazoa</taxon>
        <taxon>Ecdysozoa</taxon>
        <taxon>Arthropoda</taxon>
        <taxon>Hexapoda</taxon>
        <taxon>Insecta</taxon>
        <taxon>Pterygota</taxon>
        <taxon>Neoptera</taxon>
        <taxon>Endopterygota</taxon>
        <taxon>Coleoptera</taxon>
        <taxon>Polyphaga</taxon>
        <taxon>Cucujiformia</taxon>
        <taxon>Tenebrionidae</taxon>
        <taxon>Tenebrionidae incertae sedis</taxon>
        <taxon>Tribolium</taxon>
    </lineage>
</organism>
<reference evidence="11 12" key="2">
    <citation type="journal article" date="2010" name="Nucleic Acids Res.">
        <title>BeetleBase in 2010: revisions to provide comprehensive genomic information for Tribolium castaneum.</title>
        <authorList>
            <person name="Kim H.S."/>
            <person name="Murphy T."/>
            <person name="Xia J."/>
            <person name="Caragea D."/>
            <person name="Park Y."/>
            <person name="Beeman R.W."/>
            <person name="Lorenzen M.D."/>
            <person name="Butcher S."/>
            <person name="Manak J.R."/>
            <person name="Brown S.J."/>
        </authorList>
    </citation>
    <scope>GENOME REANNOTATION</scope>
    <source>
        <strain evidence="11 12">Georgia GA2</strain>
    </source>
</reference>
<feature type="transmembrane region" description="Helical" evidence="8">
    <location>
        <begin position="2146"/>
        <end position="2166"/>
    </location>
</feature>
<dbReference type="InterPro" id="IPR003439">
    <property type="entry name" value="ABC_transporter-like_ATP-bd"/>
</dbReference>
<feature type="transmembrane region" description="Helical" evidence="8">
    <location>
        <begin position="1289"/>
        <end position="1311"/>
    </location>
</feature>
<dbReference type="Proteomes" id="UP000007266">
    <property type="component" value="Linkage group 5"/>
</dbReference>
<feature type="transmembrane region" description="Helical" evidence="8">
    <location>
        <begin position="230"/>
        <end position="253"/>
    </location>
</feature>
<feature type="transmembrane region" description="Helical" evidence="8">
    <location>
        <begin position="2000"/>
        <end position="2021"/>
    </location>
</feature>
<dbReference type="PROSITE" id="PS50929">
    <property type="entry name" value="ABC_TM1F"/>
    <property type="match status" value="4"/>
</dbReference>
<dbReference type="GO" id="GO:0055085">
    <property type="term" value="P:transmembrane transport"/>
    <property type="evidence" value="ECO:0000318"/>
    <property type="project" value="GO_Central"/>
</dbReference>
<feature type="transmembrane region" description="Helical" evidence="8">
    <location>
        <begin position="1339"/>
        <end position="1356"/>
    </location>
</feature>
<evidence type="ECO:0000256" key="6">
    <source>
        <dbReference type="ARBA" id="ARBA00022989"/>
    </source>
</evidence>
<feature type="domain" description="ABC transmembrane type-1" evidence="10">
    <location>
        <begin position="1929"/>
        <end position="2170"/>
    </location>
</feature>
<sequence>MDRGHSFKREPNPKETTNIISLLSFFYFIKVFKKGYAKGIHSNDLFEVLQNCRSKELGDLLEQQWQVEEGRGKSLCRALWHAFGQRFLKLGLMQLVVKLTITIWSPQAFSKLISYFSPAQTEISKQDAVYYAGVVIGLRIIHVFFSNNYTLALTELGLGVKAAVCSLIYRKSLRLNSDSLSEVTVGKITTIINKDVDAFQDFIAFGNDVWIAFIQTGIICYLVYSKIGVASWAGVTFFLAVLPFQIFIGKLAYNFRLKCNKKTDERLELTQEVLSAIKIIKMYTWEKYFETKICKARKEEVKQLHRLFYAEICITIIGSISTKVAFFIFLMTYVYLGYDVTAEVVFYILSCFYDLEYSLSNIIPFGFSQASKLYATAKRCESVLNCNELQKKIESGPKCSQITFKEVGTSIGQKEILKNVNLALGRGLNIVTGFVGSGKTVFLKTIMQECPFIGEVTTSGRISYASQEPWLFPSTIKNNVLFGENYSTERYKKVLQLCCLDYDLALLPFGDNTVIGDRGINLSKGQQSRINLARAVYKESDIYLLDDCLASLDSHVSDKIFETCICNFLQNKLVVFVTNNLNYVQKADVILEINQGSVACNMERKSGFECLVRDFDQDTGSDQEEIKNSEVYHESKNSEKVSLGDYHKYVTYGGGLIVFCLIMVLFTTAQASASYSEKLMTNWVTLEQNLSTVSGTNSTDFNSLYRDKTDSLTMYSVTFVLSIVLTIISALTFFYFARVASINMHKAMLHSVINTTMHFFDSNFIGNILTRFSKDCVTADEQLPVVLVECLRMIFIAFGGIVLITTVNYLFLLECLVLLVVSYLMKRFCQPTSRNLQRLHVQASIPMIGHVNSTLGGLTTIRACNAQEMVIDEFDKHQNLFTSASFMLNNSLSALSFGLDLFSALFVSSLIIQFLVFDFDTDVGDVGLAITQSFTITSLITIGISNVSDCENLMTSVERILEYVSLEQEGTNGITIKDWPRNGLINFNQIALNYGGSKSMLDDINFTIQAREKVGIVGRTGAGKSSIISSLLRLYPTTGKITIDGVDIEKVSLTWLRRKISVIPQDPFLFSGTIRENMDPLSHYTDEQIWKVLTNLGLNNLIDDLGAKIDKGSTLSAGQKQLFYLARVILQKNKIVVLDEATANVDPETDVLINEAVANHFGDSTVIVIAHRLSSVMSCNKIIVLSDGRVRELDEPEKLLQNKNSFFHIMDRDNTLKRETNPRETANIFSFLSFFYSLQLFKKGYSKSLEMEDIYEVVPDCRSKQLGDRLEKQWTIEENKTRKPSVCRALWGCFGKTFICLGLIQFVSTVVKTIWSPRALSKLISYFNPGQTDLTKQDAYYYACMVISLSVLDLIVKNNYKLAASQLAVRIKAAVSTLLYRKSLKLGNEALSEITAGKIITITSKDLDIVETVITEGNDIWIALLQTALICYLIYCQIGIASLSGIVFFFVVLPIQVLLGKLAYTFKLKSSKKSDERLEFLKEVLSAIKIIKMYTWEQFFETKINDTRKEELKEIYKLYYAKIGIIVIGNVSTKVAFFIFLMTYIWLGNDISAEVVYYILSCFKDLEASLNITMPFGISYLAEMFATTKRIESVLKSKELGPVHKDIDCIEPKLILSNTTVKIRDKVVLNNVSLTLSSGLHVVLGPVGSGKTTFLKTILRETEFSGELRIFGKISFASQEPWLFPSTIKNNILFGEEFFPGRYNKILQICNLNHDLNLLPEGDNTLIGDRGLNLSKGQQARINLARALYREGDIYLLDDCLAALDAHVSDSIFQECICKFLKNKICIFVTNNSDYTQNADNIIVLEGGSVKIEKKIKLEEKLLELEALNKTTESEENQVVVKSDQNQIYHEVKKSGKVPLRDYHQYIIYGGGLTIFCVLMGLFVATQSMASFSEKILSKWVTLQQNLTSGKELNKTNIAEPKSNEKNNFLAIYAIAVIFSILLSLVRSFSFFFFTRKASFNIHKAMVCNIVNSTMQFFDSHLIGNVLNRFSKDFATVDELLPFVVIECMIIILEVVGSIALLTTVHYVFLLEASFVLFLACVVKQFCQPTGRNLERLHILARSPIIGHMSTSLEGLTTIRASNAQDVVKKEFERHQDLFSSAYLMVITTFKALNFFMELVCVVFFGVVLLQFLATDLDASVGDVGLVITQSLATVTTFTLAMINIADCENLMISVERVLEYTKLQEEPKDGKIIDNWPKRGLVAFNNVSLKYASNKQMLKNVNFEIAPKEKLGLVGRTGAGKSSIISALFRLYETEGSVTIDNTDIREVSLNLLRSRITVIPQDPYLFIGTIRENLDPLGQHSDDKIWKILKDLQLDSLIDNLNSQIDKGSNFSAGQKQLLCLARAVLRKSNILVLDEATANVDPETDTLIEESVKRHFADSTVIVVAHRLLSVMNCNKVVVMSDGRVSEFDEPEKLLKDGNSFFRSVIK</sequence>
<proteinExistence type="predicted"/>
<keyword evidence="5" id="KW-0067">ATP-binding</keyword>
<evidence type="ECO:0000256" key="7">
    <source>
        <dbReference type="ARBA" id="ARBA00023136"/>
    </source>
</evidence>
<evidence type="ECO:0000256" key="1">
    <source>
        <dbReference type="ARBA" id="ARBA00004141"/>
    </source>
</evidence>
<dbReference type="GO" id="GO:0005524">
    <property type="term" value="F:ATP binding"/>
    <property type="evidence" value="ECO:0007669"/>
    <property type="project" value="UniProtKB-KW"/>
</dbReference>
<dbReference type="FunFam" id="1.20.1560.10:FF:000006">
    <property type="entry name" value="ATP-binding cassette, sub-family C (CFTR/MRP), member 9"/>
    <property type="match status" value="1"/>
</dbReference>
<evidence type="ECO:0000256" key="5">
    <source>
        <dbReference type="ARBA" id="ARBA00022840"/>
    </source>
</evidence>
<dbReference type="CDD" id="cd03244">
    <property type="entry name" value="ABCC_MRP_domain2"/>
    <property type="match status" value="2"/>
</dbReference>
<dbReference type="eggNOG" id="KOG0054">
    <property type="taxonomic scope" value="Eukaryota"/>
</dbReference>
<dbReference type="CDD" id="cd18580">
    <property type="entry name" value="ABC_6TM_ABCC_D2"/>
    <property type="match status" value="2"/>
</dbReference>
<dbReference type="PROSITE" id="PS00211">
    <property type="entry name" value="ABC_TRANSPORTER_1"/>
    <property type="match status" value="3"/>
</dbReference>
<keyword evidence="4" id="KW-0547">Nucleotide-binding</keyword>
<accession>A0A139WGY3</accession>
<feature type="domain" description="ABC transmembrane type-1" evidence="10">
    <location>
        <begin position="1313"/>
        <end position="1582"/>
    </location>
</feature>
<keyword evidence="12" id="KW-1185">Reference proteome</keyword>
<gene>
    <name evidence="11" type="primary">AUGUSTUS-3.0.2_33150</name>
    <name evidence="11" type="ORF">TcasGA2_TC033150</name>
</gene>
<keyword evidence="6 8" id="KW-1133">Transmembrane helix</keyword>
<dbReference type="FunFam" id="1.20.1560.10:FF:000026">
    <property type="entry name" value="Multidrug resistance-associated protein lethal(2)03659"/>
    <property type="match status" value="1"/>
</dbReference>
<dbReference type="SUPFAM" id="SSF52540">
    <property type="entry name" value="P-loop containing nucleoside triphosphate hydrolases"/>
    <property type="match status" value="4"/>
</dbReference>
<dbReference type="PROSITE" id="PS50893">
    <property type="entry name" value="ABC_TRANSPORTER_2"/>
    <property type="match status" value="4"/>
</dbReference>
<feature type="domain" description="ABC transmembrane type-1" evidence="10">
    <location>
        <begin position="657"/>
        <end position="952"/>
    </location>
</feature>
<dbReference type="Gene3D" id="3.40.50.300">
    <property type="entry name" value="P-loop containing nucleotide triphosphate hydrolases"/>
    <property type="match status" value="4"/>
</dbReference>
<dbReference type="InterPro" id="IPR036640">
    <property type="entry name" value="ABC1_TM_sf"/>
</dbReference>
<dbReference type="InterPro" id="IPR044726">
    <property type="entry name" value="ABCC_6TM_D2"/>
</dbReference>
<dbReference type="CDD" id="cd18579">
    <property type="entry name" value="ABC_6TM_ABCC_D1"/>
    <property type="match status" value="2"/>
</dbReference>
<feature type="transmembrane region" description="Helical" evidence="8">
    <location>
        <begin position="1930"/>
        <end position="1954"/>
    </location>
</feature>
<dbReference type="InterPro" id="IPR027417">
    <property type="entry name" value="P-loop_NTPase"/>
</dbReference>
<protein>
    <submittedName>
        <fullName evidence="11">Uncharacterized protein</fullName>
    </submittedName>
</protein>
<feature type="transmembrane region" description="Helical" evidence="8">
    <location>
        <begin position="649"/>
        <end position="673"/>
    </location>
</feature>
<feature type="transmembrane region" description="Helical" evidence="8">
    <location>
        <begin position="335"/>
        <end position="355"/>
    </location>
</feature>
<dbReference type="PANTHER" id="PTHR24223">
    <property type="entry name" value="ATP-BINDING CASSETTE SUB-FAMILY C"/>
    <property type="match status" value="1"/>
</dbReference>
<evidence type="ECO:0000313" key="12">
    <source>
        <dbReference type="Proteomes" id="UP000007266"/>
    </source>
</evidence>
<dbReference type="CDD" id="cd03250">
    <property type="entry name" value="ABCC_MRP_domain1"/>
    <property type="match status" value="2"/>
</dbReference>
<evidence type="ECO:0000256" key="8">
    <source>
        <dbReference type="SAM" id="Phobius"/>
    </source>
</evidence>
<dbReference type="Pfam" id="PF00005">
    <property type="entry name" value="ABC_tran"/>
    <property type="match status" value="4"/>
</dbReference>
<dbReference type="InParanoid" id="A0A139WGY3"/>
<dbReference type="Pfam" id="PF00664">
    <property type="entry name" value="ABC_membrane"/>
    <property type="match status" value="4"/>
</dbReference>
<feature type="domain" description="ABC transporter" evidence="9">
    <location>
        <begin position="1614"/>
        <end position="1832"/>
    </location>
</feature>
<comment type="subcellular location">
    <subcellularLocation>
        <location evidence="1">Membrane</location>
        <topology evidence="1">Multi-pass membrane protein</topology>
    </subcellularLocation>
</comment>
<feature type="transmembrane region" description="Helical" evidence="8">
    <location>
        <begin position="1518"/>
        <end position="1548"/>
    </location>
</feature>
<name>A0A139WGY3_TRICA</name>
<feature type="transmembrane region" description="Helical" evidence="8">
    <location>
        <begin position="712"/>
        <end position="736"/>
    </location>
</feature>
<dbReference type="FunFam" id="3.40.50.300:FF:000163">
    <property type="entry name" value="Multidrug resistance-associated protein member 4"/>
    <property type="match status" value="2"/>
</dbReference>
<feature type="transmembrane region" description="Helical" evidence="8">
    <location>
        <begin position="809"/>
        <end position="825"/>
    </location>
</feature>
<feature type="transmembrane region" description="Helical" evidence="8">
    <location>
        <begin position="1866"/>
        <end position="1885"/>
    </location>
</feature>
<keyword evidence="7 8" id="KW-0472">Membrane</keyword>
<evidence type="ECO:0000313" key="11">
    <source>
        <dbReference type="EMBL" id="KYB27223.1"/>
    </source>
</evidence>
<feature type="transmembrane region" description="Helical" evidence="8">
    <location>
        <begin position="2115"/>
        <end position="2134"/>
    </location>
</feature>
<feature type="domain" description="ABC transporter" evidence="9">
    <location>
        <begin position="985"/>
        <end position="1212"/>
    </location>
</feature>
<dbReference type="SMART" id="SM00382">
    <property type="entry name" value="AAA"/>
    <property type="match status" value="4"/>
</dbReference>
<keyword evidence="3 8" id="KW-0812">Transmembrane</keyword>
<feature type="transmembrane region" description="Helical" evidence="8">
    <location>
        <begin position="894"/>
        <end position="916"/>
    </location>
</feature>
<dbReference type="InterPro" id="IPR050173">
    <property type="entry name" value="ABC_transporter_C-like"/>
</dbReference>
<evidence type="ECO:0000256" key="4">
    <source>
        <dbReference type="ARBA" id="ARBA00022741"/>
    </source>
</evidence>
<feature type="transmembrane region" description="Helical" evidence="8">
    <location>
        <begin position="202"/>
        <end position="224"/>
    </location>
</feature>
<feature type="domain" description="ABC transmembrane type-1" evidence="10">
    <location>
        <begin position="101"/>
        <end position="365"/>
    </location>
</feature>
<reference evidence="11 12" key="1">
    <citation type="journal article" date="2008" name="Nature">
        <title>The genome of the model beetle and pest Tribolium castaneum.</title>
        <authorList>
            <consortium name="Tribolium Genome Sequencing Consortium"/>
            <person name="Richards S."/>
            <person name="Gibbs R.A."/>
            <person name="Weinstock G.M."/>
            <person name="Brown S.J."/>
            <person name="Denell R."/>
            <person name="Beeman R.W."/>
            <person name="Gibbs R."/>
            <person name="Beeman R.W."/>
            <person name="Brown S.J."/>
            <person name="Bucher G."/>
            <person name="Friedrich M."/>
            <person name="Grimmelikhuijzen C.J."/>
            <person name="Klingler M."/>
            <person name="Lorenzen M."/>
            <person name="Richards S."/>
            <person name="Roth S."/>
            <person name="Schroder R."/>
            <person name="Tautz D."/>
            <person name="Zdobnov E.M."/>
            <person name="Muzny D."/>
            <person name="Gibbs R.A."/>
            <person name="Weinstock G.M."/>
            <person name="Attaway T."/>
            <person name="Bell S."/>
            <person name="Buhay C.J."/>
            <person name="Chandrabose M.N."/>
            <person name="Chavez D."/>
            <person name="Clerk-Blankenburg K.P."/>
            <person name="Cree A."/>
            <person name="Dao M."/>
            <person name="Davis C."/>
            <person name="Chacko J."/>
            <person name="Dinh H."/>
            <person name="Dugan-Rocha S."/>
            <person name="Fowler G."/>
            <person name="Garner T.T."/>
            <person name="Garnes J."/>
            <person name="Gnirke A."/>
            <person name="Hawes A."/>
            <person name="Hernandez J."/>
            <person name="Hines S."/>
            <person name="Holder M."/>
            <person name="Hume J."/>
            <person name="Jhangiani S.N."/>
            <person name="Joshi V."/>
            <person name="Khan Z.M."/>
            <person name="Jackson L."/>
            <person name="Kovar C."/>
            <person name="Kowis A."/>
            <person name="Lee S."/>
            <person name="Lewis L.R."/>
            <person name="Margolis J."/>
            <person name="Morgan M."/>
            <person name="Nazareth L.V."/>
            <person name="Nguyen N."/>
            <person name="Okwuonu G."/>
            <person name="Parker D."/>
            <person name="Richards S."/>
            <person name="Ruiz S.J."/>
            <person name="Santibanez J."/>
            <person name="Savard J."/>
            <person name="Scherer S.E."/>
            <person name="Schneider B."/>
            <person name="Sodergren E."/>
            <person name="Tautz D."/>
            <person name="Vattahil S."/>
            <person name="Villasana D."/>
            <person name="White C.S."/>
            <person name="Wright R."/>
            <person name="Park Y."/>
            <person name="Beeman R.W."/>
            <person name="Lord J."/>
            <person name="Oppert B."/>
            <person name="Lorenzen M."/>
            <person name="Brown S."/>
            <person name="Wang L."/>
            <person name="Savard J."/>
            <person name="Tautz D."/>
            <person name="Richards S."/>
            <person name="Weinstock G."/>
            <person name="Gibbs R.A."/>
            <person name="Liu Y."/>
            <person name="Worley K."/>
            <person name="Weinstock G."/>
            <person name="Elsik C.G."/>
            <person name="Reese J.T."/>
            <person name="Elhaik E."/>
            <person name="Landan G."/>
            <person name="Graur D."/>
            <person name="Arensburger P."/>
            <person name="Atkinson P."/>
            <person name="Beeman R.W."/>
            <person name="Beidler J."/>
            <person name="Brown S.J."/>
            <person name="Demuth J.P."/>
            <person name="Drury D.W."/>
            <person name="Du Y.Z."/>
            <person name="Fujiwara H."/>
            <person name="Lorenzen M."/>
            <person name="Maselli V."/>
            <person name="Osanai M."/>
            <person name="Park Y."/>
            <person name="Robertson H.M."/>
            <person name="Tu Z."/>
            <person name="Wang J.J."/>
            <person name="Wang S."/>
            <person name="Richards S."/>
            <person name="Song H."/>
            <person name="Zhang L."/>
            <person name="Sodergren E."/>
            <person name="Werner D."/>
            <person name="Stanke M."/>
            <person name="Morgenstern B."/>
            <person name="Solovyev V."/>
            <person name="Kosarev P."/>
            <person name="Brown G."/>
            <person name="Chen H.C."/>
            <person name="Ermolaeva O."/>
            <person name="Hlavina W."/>
            <person name="Kapustin Y."/>
            <person name="Kiryutin B."/>
            <person name="Kitts P."/>
            <person name="Maglott D."/>
            <person name="Pruitt K."/>
            <person name="Sapojnikov V."/>
            <person name="Souvorov A."/>
            <person name="Mackey A.J."/>
            <person name="Waterhouse R.M."/>
            <person name="Wyder S."/>
            <person name="Zdobnov E.M."/>
            <person name="Zdobnov E.M."/>
            <person name="Wyder S."/>
            <person name="Kriventseva E.V."/>
            <person name="Kadowaki T."/>
            <person name="Bork P."/>
            <person name="Aranda M."/>
            <person name="Bao R."/>
            <person name="Beermann A."/>
            <person name="Berns N."/>
            <person name="Bolognesi R."/>
            <person name="Bonneton F."/>
            <person name="Bopp D."/>
            <person name="Brown S.J."/>
            <person name="Bucher G."/>
            <person name="Butts T."/>
            <person name="Chaumot A."/>
            <person name="Denell R.E."/>
            <person name="Ferrier D.E."/>
            <person name="Friedrich M."/>
            <person name="Gordon C.M."/>
            <person name="Jindra M."/>
            <person name="Klingler M."/>
            <person name="Lan Q."/>
            <person name="Lattorff H.M."/>
            <person name="Laudet V."/>
            <person name="von Levetsow C."/>
            <person name="Liu Z."/>
            <person name="Lutz R."/>
            <person name="Lynch J.A."/>
            <person name="da Fonseca R.N."/>
            <person name="Posnien N."/>
            <person name="Reuter R."/>
            <person name="Roth S."/>
            <person name="Savard J."/>
            <person name="Schinko J.B."/>
            <person name="Schmitt C."/>
            <person name="Schoppmeier M."/>
            <person name="Schroder R."/>
            <person name="Shippy T.D."/>
            <person name="Simonnet F."/>
            <person name="Marques-Souza H."/>
            <person name="Tautz D."/>
            <person name="Tomoyasu Y."/>
            <person name="Trauner J."/>
            <person name="Van der Zee M."/>
            <person name="Vervoort M."/>
            <person name="Wittkopp N."/>
            <person name="Wimmer E.A."/>
            <person name="Yang X."/>
            <person name="Jones A.K."/>
            <person name="Sattelle D.B."/>
            <person name="Ebert P.R."/>
            <person name="Nelson D."/>
            <person name="Scott J.G."/>
            <person name="Beeman R.W."/>
            <person name="Muthukrishnan S."/>
            <person name="Kramer K.J."/>
            <person name="Arakane Y."/>
            <person name="Beeman R.W."/>
            <person name="Zhu Q."/>
            <person name="Hogenkamp D."/>
            <person name="Dixit R."/>
            <person name="Oppert B."/>
            <person name="Jiang H."/>
            <person name="Zou Z."/>
            <person name="Marshall J."/>
            <person name="Elpidina E."/>
            <person name="Vinokurov K."/>
            <person name="Oppert C."/>
            <person name="Zou Z."/>
            <person name="Evans J."/>
            <person name="Lu Z."/>
            <person name="Zhao P."/>
            <person name="Sumathipala N."/>
            <person name="Altincicek B."/>
            <person name="Vilcinskas A."/>
            <person name="Williams M."/>
            <person name="Hultmark D."/>
            <person name="Hetru C."/>
            <person name="Jiang H."/>
            <person name="Grimmelikhuijzen C.J."/>
            <person name="Hauser F."/>
            <person name="Cazzamali G."/>
            <person name="Williamson M."/>
            <person name="Park Y."/>
            <person name="Li B."/>
            <person name="Tanaka Y."/>
            <person name="Predel R."/>
            <person name="Neupert S."/>
            <person name="Schachtner J."/>
            <person name="Verleyen P."/>
            <person name="Raible F."/>
            <person name="Bork P."/>
            <person name="Friedrich M."/>
            <person name="Walden K.K."/>
            <person name="Robertson H.M."/>
            <person name="Angeli S."/>
            <person name="Foret S."/>
            <person name="Bucher G."/>
            <person name="Schuetz S."/>
            <person name="Maleszka R."/>
            <person name="Wimmer E.A."/>
            <person name="Beeman R.W."/>
            <person name="Lorenzen M."/>
            <person name="Tomoyasu Y."/>
            <person name="Miller S.C."/>
            <person name="Grossmann D."/>
            <person name="Bucher G."/>
        </authorList>
    </citation>
    <scope>NUCLEOTIDE SEQUENCE [LARGE SCALE GENOMIC DNA]</scope>
    <source>
        <strain evidence="11 12">Georgia GA2</strain>
    </source>
</reference>
<dbReference type="GO" id="GO:0005886">
    <property type="term" value="C:plasma membrane"/>
    <property type="evidence" value="ECO:0000318"/>
    <property type="project" value="GO_Central"/>
</dbReference>
<feature type="domain" description="ABC transporter" evidence="9">
    <location>
        <begin position="402"/>
        <end position="620"/>
    </location>
</feature>
<dbReference type="InterPro" id="IPR017871">
    <property type="entry name" value="ABC_transporter-like_CS"/>
</dbReference>
<dbReference type="InterPro" id="IPR044746">
    <property type="entry name" value="ABCC_6TM_D1"/>
</dbReference>
<feature type="transmembrane region" description="Helical" evidence="8">
    <location>
        <begin position="2027"/>
        <end position="2047"/>
    </location>
</feature>
<feature type="transmembrane region" description="Helical" evidence="8">
    <location>
        <begin position="1446"/>
        <end position="1464"/>
    </location>
</feature>
<dbReference type="PANTHER" id="PTHR24223:SF448">
    <property type="entry name" value="FI20146P1-RELATED"/>
    <property type="match status" value="1"/>
</dbReference>
<evidence type="ECO:0000256" key="2">
    <source>
        <dbReference type="ARBA" id="ARBA00022448"/>
    </source>
</evidence>
<dbReference type="Gene3D" id="1.20.1560.10">
    <property type="entry name" value="ABC transporter type 1, transmembrane domain"/>
    <property type="match status" value="4"/>
</dbReference>
<evidence type="ECO:0000256" key="3">
    <source>
        <dbReference type="ARBA" id="ARBA00022692"/>
    </source>
</evidence>
<dbReference type="EMBL" id="KQ971343">
    <property type="protein sequence ID" value="KYB27223.1"/>
    <property type="molecule type" value="Genomic_DNA"/>
</dbReference>
<dbReference type="FunFam" id="1.20.1560.10:FF:000014">
    <property type="entry name" value="Multidrug resistance-associated protein member 4"/>
    <property type="match status" value="2"/>
</dbReference>
<evidence type="ECO:0000259" key="9">
    <source>
        <dbReference type="PROSITE" id="PS50893"/>
    </source>
</evidence>
<dbReference type="InterPro" id="IPR011527">
    <property type="entry name" value="ABC1_TM_dom"/>
</dbReference>
<evidence type="ECO:0000259" key="10">
    <source>
        <dbReference type="PROSITE" id="PS50929"/>
    </source>
</evidence>
<feature type="domain" description="ABC transporter" evidence="9">
    <location>
        <begin position="2203"/>
        <end position="2430"/>
    </location>
</feature>